<organism evidence="1 2">
    <name type="scientific">Sinimarinibacterium thermocellulolyticum</name>
    <dbReference type="NCBI Taxonomy" id="3170016"/>
    <lineage>
        <taxon>Bacteria</taxon>
        <taxon>Pseudomonadati</taxon>
        <taxon>Pseudomonadota</taxon>
        <taxon>Gammaproteobacteria</taxon>
        <taxon>Nevskiales</taxon>
        <taxon>Nevskiaceae</taxon>
        <taxon>Sinimarinibacterium</taxon>
    </lineage>
</organism>
<dbReference type="SUPFAM" id="SSF53335">
    <property type="entry name" value="S-adenosyl-L-methionine-dependent methyltransferases"/>
    <property type="match status" value="1"/>
</dbReference>
<proteinExistence type="predicted"/>
<dbReference type="Gene3D" id="3.40.50.150">
    <property type="entry name" value="Vaccinia Virus protein VP39"/>
    <property type="match status" value="1"/>
</dbReference>
<keyword evidence="1" id="KW-0808">Transferase</keyword>
<comment type="caution">
    <text evidence="1">The sequence shown here is derived from an EMBL/GenBank/DDBJ whole genome shotgun (WGS) entry which is preliminary data.</text>
</comment>
<dbReference type="EMBL" id="JBEPIJ010000034">
    <property type="protein sequence ID" value="MES0875404.1"/>
    <property type="molecule type" value="Genomic_DNA"/>
</dbReference>
<sequence length="287" mass="31585">MSGDDRVVELGCGNGSLIRWFAQAARCWPQAIDAVDLAELDDTWLAQLPAGLRQRVRLHPRTPATGLPAADASINQLWSQYALEYFADEDGWAFLRRVLAPRATLAAIVHHRASLPARVADAERVDAEWLLRADGPLDQAATVLPWLAMSEDPARRTQRDADPHAAAARQRFNAAFAEVAERIEATAFPDLLRDTAERVMRILRTASAGHVRQATSALQALRADLADNQLRVAELVDCALDRDGIQAWAQRLGQMGFTAVDIGEIQEQGQLFGWRLVARRGAVQGET</sequence>
<name>A0ABV2AE06_9GAMM</name>
<evidence type="ECO:0000313" key="2">
    <source>
        <dbReference type="Proteomes" id="UP001465331"/>
    </source>
</evidence>
<dbReference type="EC" id="2.1.-.-" evidence="1"/>
<gene>
    <name evidence="1" type="ORF">ABSH63_15505</name>
</gene>
<dbReference type="InterPro" id="IPR029063">
    <property type="entry name" value="SAM-dependent_MTases_sf"/>
</dbReference>
<accession>A0ABV2AE06</accession>
<evidence type="ECO:0000313" key="1">
    <source>
        <dbReference type="EMBL" id="MES0875404.1"/>
    </source>
</evidence>
<keyword evidence="1" id="KW-0489">Methyltransferase</keyword>
<keyword evidence="2" id="KW-1185">Reference proteome</keyword>
<reference evidence="1 2" key="1">
    <citation type="submission" date="2024-06" db="EMBL/GenBank/DDBJ databases">
        <authorList>
            <person name="Li Z."/>
            <person name="Jiang Y."/>
        </authorList>
    </citation>
    <scope>NUCLEOTIDE SEQUENCE [LARGE SCALE GENOMIC DNA]</scope>
    <source>
        <strain evidence="1 2">HSW-8</strain>
    </source>
</reference>
<dbReference type="GO" id="GO:0032259">
    <property type="term" value="P:methylation"/>
    <property type="evidence" value="ECO:0007669"/>
    <property type="project" value="UniProtKB-KW"/>
</dbReference>
<protein>
    <submittedName>
        <fullName evidence="1">Class I SAM-dependent methyltransferase</fullName>
        <ecNumber evidence="1">2.1.-.-</ecNumber>
    </submittedName>
</protein>
<dbReference type="Proteomes" id="UP001465331">
    <property type="component" value="Unassembled WGS sequence"/>
</dbReference>
<dbReference type="GO" id="GO:0008168">
    <property type="term" value="F:methyltransferase activity"/>
    <property type="evidence" value="ECO:0007669"/>
    <property type="project" value="UniProtKB-KW"/>
</dbReference>